<organism evidence="2 3">
    <name type="scientific">Taxus chinensis</name>
    <name type="common">Chinese yew</name>
    <name type="synonym">Taxus wallichiana var. chinensis</name>
    <dbReference type="NCBI Taxonomy" id="29808"/>
    <lineage>
        <taxon>Eukaryota</taxon>
        <taxon>Viridiplantae</taxon>
        <taxon>Streptophyta</taxon>
        <taxon>Embryophyta</taxon>
        <taxon>Tracheophyta</taxon>
        <taxon>Spermatophyta</taxon>
        <taxon>Pinopsida</taxon>
        <taxon>Pinidae</taxon>
        <taxon>Conifers II</taxon>
        <taxon>Cupressales</taxon>
        <taxon>Taxaceae</taxon>
        <taxon>Taxus</taxon>
    </lineage>
</organism>
<accession>A0AA38CAT6</accession>
<comment type="caution">
    <text evidence="2">The sequence shown here is derived from an EMBL/GenBank/DDBJ whole genome shotgun (WGS) entry which is preliminary data.</text>
</comment>
<evidence type="ECO:0000313" key="2">
    <source>
        <dbReference type="EMBL" id="KAH9292833.1"/>
    </source>
</evidence>
<dbReference type="EMBL" id="JAHRHJ020002230">
    <property type="protein sequence ID" value="KAH9292833.1"/>
    <property type="molecule type" value="Genomic_DNA"/>
</dbReference>
<dbReference type="Proteomes" id="UP000824469">
    <property type="component" value="Unassembled WGS sequence"/>
</dbReference>
<dbReference type="Gene3D" id="2.40.70.10">
    <property type="entry name" value="Acid Proteases"/>
    <property type="match status" value="1"/>
</dbReference>
<feature type="compositionally biased region" description="Basic and acidic residues" evidence="1">
    <location>
        <begin position="1"/>
        <end position="15"/>
    </location>
</feature>
<reference evidence="2 3" key="1">
    <citation type="journal article" date="2021" name="Nat. Plants">
        <title>The Taxus genome provides insights into paclitaxel biosynthesis.</title>
        <authorList>
            <person name="Xiong X."/>
            <person name="Gou J."/>
            <person name="Liao Q."/>
            <person name="Li Y."/>
            <person name="Zhou Q."/>
            <person name="Bi G."/>
            <person name="Li C."/>
            <person name="Du R."/>
            <person name="Wang X."/>
            <person name="Sun T."/>
            <person name="Guo L."/>
            <person name="Liang H."/>
            <person name="Lu P."/>
            <person name="Wu Y."/>
            <person name="Zhang Z."/>
            <person name="Ro D.K."/>
            <person name="Shang Y."/>
            <person name="Huang S."/>
            <person name="Yan J."/>
        </authorList>
    </citation>
    <scope>NUCLEOTIDE SEQUENCE [LARGE SCALE GENOMIC DNA]</scope>
    <source>
        <strain evidence="2">Ta-2019</strain>
    </source>
</reference>
<keyword evidence="3" id="KW-1185">Reference proteome</keyword>
<sequence length="376" mass="45075">MEQLFMDRWDHKEEEESKEDDGEEYIEESREKEDEEEGEEDSREDDGAAYIEESNAEEVEEDYEEEEEKQDIDAEEDIIAPKKEDTIFQFHGCIQRNKIIVSINPNNKYNFINKDMAQHLHIQESNIKEAQVNGKKIQVFEDLKLTMDKYTLHSDFFALYMDGLDIFLGYPWLETLGTININMKNKFMKIWYKKKKVTLQDIRLNGNQRKVNIDHEDDLEYGEEGNKDDSKEEHEEKEGNDDSSTQEKKKISNAKVEEEKKVQKQVDKVEDTTTAAYGNPRQHERKKSWRYPRAHHISNQYRYTGNWRNNHFIYTGDQWSNNYEAWNPYYGYPYYGYTWNPYYGYALNPYVGYAWNPRMINYGHEWNQSSTTEYGY</sequence>
<feature type="compositionally biased region" description="Basic and acidic residues" evidence="1">
    <location>
        <begin position="245"/>
        <end position="271"/>
    </location>
</feature>
<dbReference type="AlphaFoldDB" id="A0AA38CAT6"/>
<feature type="region of interest" description="Disordered" evidence="1">
    <location>
        <begin position="1"/>
        <end position="75"/>
    </location>
</feature>
<protein>
    <submittedName>
        <fullName evidence="2">Uncharacterized protein</fullName>
    </submittedName>
</protein>
<name>A0AA38CAT6_TAXCH</name>
<evidence type="ECO:0000256" key="1">
    <source>
        <dbReference type="SAM" id="MobiDB-lite"/>
    </source>
</evidence>
<feature type="compositionally biased region" description="Acidic residues" evidence="1">
    <location>
        <begin position="33"/>
        <end position="44"/>
    </location>
</feature>
<feature type="compositionally biased region" description="Acidic residues" evidence="1">
    <location>
        <begin position="54"/>
        <end position="75"/>
    </location>
</feature>
<proteinExistence type="predicted"/>
<feature type="compositionally biased region" description="Acidic residues" evidence="1">
    <location>
        <begin position="16"/>
        <end position="26"/>
    </location>
</feature>
<evidence type="ECO:0000313" key="3">
    <source>
        <dbReference type="Proteomes" id="UP000824469"/>
    </source>
</evidence>
<gene>
    <name evidence="2" type="ORF">KI387_041982</name>
</gene>
<feature type="region of interest" description="Disordered" evidence="1">
    <location>
        <begin position="213"/>
        <end position="289"/>
    </location>
</feature>
<dbReference type="InterPro" id="IPR021109">
    <property type="entry name" value="Peptidase_aspartic_dom_sf"/>
</dbReference>
<feature type="compositionally biased region" description="Basic and acidic residues" evidence="1">
    <location>
        <begin position="224"/>
        <end position="237"/>
    </location>
</feature>